<keyword evidence="4 6" id="KW-0472">Membrane</keyword>
<reference evidence="7" key="1">
    <citation type="submission" date="2021-03" db="EMBL/GenBank/DDBJ databases">
        <authorList>
            <person name="Tagirdzhanova G."/>
        </authorList>
    </citation>
    <scope>NUCLEOTIDE SEQUENCE</scope>
</reference>
<dbReference type="Pfam" id="PF01544">
    <property type="entry name" value="CorA"/>
    <property type="match status" value="1"/>
</dbReference>
<protein>
    <recommendedName>
        <fullName evidence="9">DUF676 domain-containing protein</fullName>
    </recommendedName>
</protein>
<feature type="region of interest" description="Disordered" evidence="5">
    <location>
        <begin position="379"/>
        <end position="467"/>
    </location>
</feature>
<dbReference type="Gene3D" id="1.20.58.340">
    <property type="entry name" value="Magnesium transport protein CorA, transmembrane region"/>
    <property type="match status" value="1"/>
</dbReference>
<dbReference type="GO" id="GO:0046873">
    <property type="term" value="F:metal ion transmembrane transporter activity"/>
    <property type="evidence" value="ECO:0007669"/>
    <property type="project" value="InterPro"/>
</dbReference>
<dbReference type="Proteomes" id="UP000664534">
    <property type="component" value="Unassembled WGS sequence"/>
</dbReference>
<feature type="transmembrane region" description="Helical" evidence="6">
    <location>
        <begin position="963"/>
        <end position="987"/>
    </location>
</feature>
<feature type="compositionally biased region" description="Basic and acidic residues" evidence="5">
    <location>
        <begin position="379"/>
        <end position="388"/>
    </location>
</feature>
<evidence type="ECO:0000256" key="1">
    <source>
        <dbReference type="ARBA" id="ARBA00004141"/>
    </source>
</evidence>
<dbReference type="SUPFAM" id="SSF53474">
    <property type="entry name" value="alpha/beta-Hydrolases"/>
    <property type="match status" value="1"/>
</dbReference>
<evidence type="ECO:0000256" key="4">
    <source>
        <dbReference type="ARBA" id="ARBA00023136"/>
    </source>
</evidence>
<dbReference type="InterPro" id="IPR050829">
    <property type="entry name" value="CorA_MIT"/>
</dbReference>
<evidence type="ECO:0000256" key="5">
    <source>
        <dbReference type="SAM" id="MobiDB-lite"/>
    </source>
</evidence>
<dbReference type="PANTHER" id="PTHR47685:SF1">
    <property type="entry name" value="MAGNESIUM TRANSPORT PROTEIN CORA"/>
    <property type="match status" value="1"/>
</dbReference>
<proteinExistence type="predicted"/>
<name>A0A8H3F9Z0_9LECA</name>
<dbReference type="InterPro" id="IPR002523">
    <property type="entry name" value="MgTranspt_CorA/ZnTranspt_ZntB"/>
</dbReference>
<evidence type="ECO:0000256" key="3">
    <source>
        <dbReference type="ARBA" id="ARBA00022989"/>
    </source>
</evidence>
<evidence type="ECO:0000313" key="8">
    <source>
        <dbReference type="Proteomes" id="UP000664534"/>
    </source>
</evidence>
<evidence type="ECO:0000313" key="7">
    <source>
        <dbReference type="EMBL" id="CAF9920821.1"/>
    </source>
</evidence>
<comment type="subcellular location">
    <subcellularLocation>
        <location evidence="1">Membrane</location>
        <topology evidence="1">Multi-pass membrane protein</topology>
    </subcellularLocation>
</comment>
<dbReference type="GO" id="GO:0016020">
    <property type="term" value="C:membrane"/>
    <property type="evidence" value="ECO:0007669"/>
    <property type="project" value="UniProtKB-SubCell"/>
</dbReference>
<keyword evidence="2 6" id="KW-0812">Transmembrane</keyword>
<evidence type="ECO:0000256" key="6">
    <source>
        <dbReference type="SAM" id="Phobius"/>
    </source>
</evidence>
<dbReference type="PANTHER" id="PTHR47685">
    <property type="entry name" value="MAGNESIUM TRANSPORT PROTEIN CORA"/>
    <property type="match status" value="1"/>
</dbReference>
<dbReference type="InterPro" id="IPR045863">
    <property type="entry name" value="CorA_TM1_TM2"/>
</dbReference>
<dbReference type="EMBL" id="CAJPDT010000026">
    <property type="protein sequence ID" value="CAF9920821.1"/>
    <property type="molecule type" value="Genomic_DNA"/>
</dbReference>
<feature type="transmembrane region" description="Helical" evidence="6">
    <location>
        <begin position="1007"/>
        <end position="1027"/>
    </location>
</feature>
<dbReference type="InterPro" id="IPR029058">
    <property type="entry name" value="AB_hydrolase_fold"/>
</dbReference>
<organism evidence="7 8">
    <name type="scientific">Imshaugia aleurites</name>
    <dbReference type="NCBI Taxonomy" id="172621"/>
    <lineage>
        <taxon>Eukaryota</taxon>
        <taxon>Fungi</taxon>
        <taxon>Dikarya</taxon>
        <taxon>Ascomycota</taxon>
        <taxon>Pezizomycotina</taxon>
        <taxon>Lecanoromycetes</taxon>
        <taxon>OSLEUM clade</taxon>
        <taxon>Lecanoromycetidae</taxon>
        <taxon>Lecanorales</taxon>
        <taxon>Lecanorineae</taxon>
        <taxon>Parmeliaceae</taxon>
        <taxon>Imshaugia</taxon>
    </lineage>
</organism>
<dbReference type="OrthoDB" id="341259at2759"/>
<dbReference type="Gene3D" id="3.40.50.1820">
    <property type="entry name" value="alpha/beta hydrolase"/>
    <property type="match status" value="1"/>
</dbReference>
<evidence type="ECO:0000256" key="2">
    <source>
        <dbReference type="ARBA" id="ARBA00022692"/>
    </source>
</evidence>
<dbReference type="AlphaFoldDB" id="A0A8H3F9Z0"/>
<accession>A0A8H3F9Z0</accession>
<comment type="caution">
    <text evidence="7">The sequence shown here is derived from an EMBL/GenBank/DDBJ whole genome shotgun (WGS) entry which is preliminary data.</text>
</comment>
<dbReference type="SUPFAM" id="SSF144083">
    <property type="entry name" value="Magnesium transport protein CorA, transmembrane region"/>
    <property type="match status" value="1"/>
</dbReference>
<evidence type="ECO:0008006" key="9">
    <source>
        <dbReference type="Google" id="ProtNLM"/>
    </source>
</evidence>
<sequence>MAFVYSSLSTKPKDGGVKVDIVCVPAIGADPRKSWERQTDSAGFEHRRLDYVLHDKLYPAAQVHLYDHLTRQERNLEVKPPQGPNDPAHKRSAEDFAAGEARVAGFGVAEWADRFLGIVQEHRRAQRTDRRPILFVCHSTGGSVVKQALSQKNVEGQNSIAACCLGVTFFSTPHHGSSVLSEPEYVQTVQTHLGLKWEMSENLRHDFLLSNTDLETLNHKFAVSVFGVKIYSYVEVKDTNLIVLSTNDMGGETLTTIRLCIVDSRSGKLSSSEAPFEDEEVIQLNTTHVGAPRFTDEDTLYTLYIDEITAFVKEFSAEERALHHTLNHDIMTNTEVDVHQFYVVGTQGELGSMKIMTAHPSLQTFLEIGPSKCMEARVRGTDQVDETRNGSIRPAIEFRPASEPAAPTLTVTSVESDETSSDASRADSYPKLSAPIVPPPKNIHTRRPSLTVEVSDPESPGHLAPKPTKKVAFTTNTVNRDTDQARRPQRAHLFQLPSASSERFKWIHVPFTHAGWVPHVLTTISQDKDDLTLHTKLLMDKMWFSQHNQSRHASPHARFVRPGVKCLLPKSSEKHVDTQIATPLSAIEDVQYVAYLPYLHWDSFRNLQKRAEIIKLRREQPHARPIARHVAAGNSMEHKLIWQHLTSDQPVHCRRTLDQYGYPSLRNTSVRDADQILYKRTKPEADAPPPKELSMKHKLQSSRAAAARQSLMPNADDGVAKVLMVDQLWLWIVDNKTVVTFFAPKEREENDGGLWKEGDLRSEIYQDINGDYANQCADPFDFAALAIFHAVKALLDRTTDRNLQVFRIFEEYISILTEQQTLSFKEFRNNHQYRKAKDVNAQQHIDNRKDLDALLELRDIEDELGTIDKLIKEQQSCVSEMIKQYRDLNARHGKGFNGINFLHDVDQFLTEHKEQLDGMLKGAQAAQKAFKELLDMKQKQANIVEAHLAREQTEVAADQSRSVMIFTIFTIIFLPLSFFASVFGINAREWSGPSGNENTALPTLHEIFTYMGAISLAVIVIALMVAFNRHARRLSYKIWKVSAKPYLRLLRRLGLISEPLPDQPSRASTLGSMEIDLEKQAAVDVEKARAKRLSTLSRTQTKMNWEEELRAHREKSIVGI</sequence>
<keyword evidence="3 6" id="KW-1133">Transmembrane helix</keyword>
<gene>
    <name evidence="7" type="ORF">IMSHALPRED_005011</name>
</gene>
<keyword evidence="8" id="KW-1185">Reference proteome</keyword>